<gene>
    <name evidence="2" type="ORF">CBR_g2863</name>
</gene>
<evidence type="ECO:0000313" key="2">
    <source>
        <dbReference type="EMBL" id="GBG68318.1"/>
    </source>
</evidence>
<keyword evidence="3" id="KW-1185">Reference proteome</keyword>
<accession>A0A388KE34</accession>
<feature type="compositionally biased region" description="Basic and acidic residues" evidence="1">
    <location>
        <begin position="12"/>
        <end position="26"/>
    </location>
</feature>
<feature type="compositionally biased region" description="Polar residues" evidence="1">
    <location>
        <begin position="143"/>
        <end position="154"/>
    </location>
</feature>
<dbReference type="EMBL" id="BFEA01000099">
    <property type="protein sequence ID" value="GBG68318.1"/>
    <property type="molecule type" value="Genomic_DNA"/>
</dbReference>
<dbReference type="Proteomes" id="UP000265515">
    <property type="component" value="Unassembled WGS sequence"/>
</dbReference>
<dbReference type="Gramene" id="GBG68318">
    <property type="protein sequence ID" value="GBG68318"/>
    <property type="gene ID" value="CBR_g2863"/>
</dbReference>
<protein>
    <submittedName>
        <fullName evidence="2">Uncharacterized protein</fullName>
    </submittedName>
</protein>
<reference evidence="2 3" key="1">
    <citation type="journal article" date="2018" name="Cell">
        <title>The Chara Genome: Secondary Complexity and Implications for Plant Terrestrialization.</title>
        <authorList>
            <person name="Nishiyama T."/>
            <person name="Sakayama H."/>
            <person name="Vries J.D."/>
            <person name="Buschmann H."/>
            <person name="Saint-Marcoux D."/>
            <person name="Ullrich K.K."/>
            <person name="Haas F.B."/>
            <person name="Vanderstraeten L."/>
            <person name="Becker D."/>
            <person name="Lang D."/>
            <person name="Vosolsobe S."/>
            <person name="Rombauts S."/>
            <person name="Wilhelmsson P.K.I."/>
            <person name="Janitza P."/>
            <person name="Kern R."/>
            <person name="Heyl A."/>
            <person name="Rumpler F."/>
            <person name="Villalobos L.I.A.C."/>
            <person name="Clay J.M."/>
            <person name="Skokan R."/>
            <person name="Toyoda A."/>
            <person name="Suzuki Y."/>
            <person name="Kagoshima H."/>
            <person name="Schijlen E."/>
            <person name="Tajeshwar N."/>
            <person name="Catarino B."/>
            <person name="Hetherington A.J."/>
            <person name="Saltykova A."/>
            <person name="Bonnot C."/>
            <person name="Breuninger H."/>
            <person name="Symeonidi A."/>
            <person name="Radhakrishnan G.V."/>
            <person name="Van Nieuwerburgh F."/>
            <person name="Deforce D."/>
            <person name="Chang C."/>
            <person name="Karol K.G."/>
            <person name="Hedrich R."/>
            <person name="Ulvskov P."/>
            <person name="Glockner G."/>
            <person name="Delwiche C.F."/>
            <person name="Petrasek J."/>
            <person name="Van de Peer Y."/>
            <person name="Friml J."/>
            <person name="Beilby M."/>
            <person name="Dolan L."/>
            <person name="Kohara Y."/>
            <person name="Sugano S."/>
            <person name="Fujiyama A."/>
            <person name="Delaux P.-M."/>
            <person name="Quint M."/>
            <person name="TheiBen G."/>
            <person name="Hagemann M."/>
            <person name="Harholt J."/>
            <person name="Dunand C."/>
            <person name="Zachgo S."/>
            <person name="Langdale J."/>
            <person name="Maumus F."/>
            <person name="Straeten D.V.D."/>
            <person name="Gould S.B."/>
            <person name="Rensing S.A."/>
        </authorList>
    </citation>
    <scope>NUCLEOTIDE SEQUENCE [LARGE SCALE GENOMIC DNA]</scope>
    <source>
        <strain evidence="2 3">S276</strain>
    </source>
</reference>
<feature type="region of interest" description="Disordered" evidence="1">
    <location>
        <begin position="1"/>
        <end position="75"/>
    </location>
</feature>
<evidence type="ECO:0000256" key="1">
    <source>
        <dbReference type="SAM" id="MobiDB-lite"/>
    </source>
</evidence>
<feature type="compositionally biased region" description="Acidic residues" evidence="1">
    <location>
        <begin position="40"/>
        <end position="54"/>
    </location>
</feature>
<comment type="caution">
    <text evidence="2">The sequence shown here is derived from an EMBL/GenBank/DDBJ whole genome shotgun (WGS) entry which is preliminary data.</text>
</comment>
<evidence type="ECO:0000313" key="3">
    <source>
        <dbReference type="Proteomes" id="UP000265515"/>
    </source>
</evidence>
<dbReference type="AlphaFoldDB" id="A0A388KE34"/>
<organism evidence="2 3">
    <name type="scientific">Chara braunii</name>
    <name type="common">Braun's stonewort</name>
    <dbReference type="NCBI Taxonomy" id="69332"/>
    <lineage>
        <taxon>Eukaryota</taxon>
        <taxon>Viridiplantae</taxon>
        <taxon>Streptophyta</taxon>
        <taxon>Charophyceae</taxon>
        <taxon>Charales</taxon>
        <taxon>Characeae</taxon>
        <taxon>Chara</taxon>
    </lineage>
</organism>
<name>A0A388KE34_CHABU</name>
<proteinExistence type="predicted"/>
<feature type="region of interest" description="Disordered" evidence="1">
    <location>
        <begin position="130"/>
        <end position="179"/>
    </location>
</feature>
<sequence>MSARAGGRGKKRDIVPADTHGQERGQRHVPNLKAKRLSDEGDDDNVFTTEEEGANDTVSALPGSGRQRSSDQSIARRLLTPPLETQHMRARYNPKAKEVVVDVGGEDDEPLESCPQRNAVMHGATTTTIRARGATNERPPQSGLASTPSQSRPLNTVDEGGSIKHDGGGEVQQEARLGGGGGSLLRVDDKVFWTTGEGGRLYNIVHETREYSVAIVSGLQALVVPQSVVMRKSSTKLTRIVEPAQLPQVISRVAAMENIALPVLQGWIFKSRNCPRGYNLAFQYALESVATGIARAMWYDEEWSNVVSVVVCAQTIDLSMDLPLRFTGTNIEDTSEDDDMAAYQESTVICITHAFCAAVQMGANVDGGFISHDRLSRVDGCFRLLLAAGMWLMRMAGDDLRSHYEAFYFAKLVSKPTLVASMHR</sequence>